<dbReference type="Gene3D" id="3.90.550.10">
    <property type="entry name" value="Spore Coat Polysaccharide Biosynthesis Protein SpsA, Chain A"/>
    <property type="match status" value="1"/>
</dbReference>
<dbReference type="SUPFAM" id="SSF53448">
    <property type="entry name" value="Nucleotide-diphospho-sugar transferases"/>
    <property type="match status" value="1"/>
</dbReference>
<dbReference type="InterPro" id="IPR029044">
    <property type="entry name" value="Nucleotide-diphossugar_trans"/>
</dbReference>
<protein>
    <recommendedName>
        <fullName evidence="9">4,4'-diaponeurosporenoate glycosyltransferase</fullName>
    </recommendedName>
</protein>
<keyword evidence="12" id="KW-1185">Reference proteome</keyword>
<gene>
    <name evidence="11" type="ORF">CGZ93_10635</name>
</gene>
<dbReference type="EMBL" id="NMVQ01000017">
    <property type="protein sequence ID" value="OYO21257.1"/>
    <property type="molecule type" value="Genomic_DNA"/>
</dbReference>
<keyword evidence="5" id="KW-0472">Membrane</keyword>
<sequence>MQVSEIVVVVPAHDEEELIGYCLAALRRAVDAVGVPVRVRVVLDDCRDATARLLPTWVEPVLCSVRNVGRARALGFTGLRTHPRAWFATTDADSEVPIDWLLAQLDSGRDHDVFVGTVRVTDWHRRAGGTADRYAANYHPVVGHEHVHGANLGISARAYHRLGGFEPRSLREDVALVAAAEKVGLSIDRSAAAPVVTSARRSARTPGGFAATLDRLEAQLGVGELL</sequence>
<comment type="pathway">
    <text evidence="7">Carotenoid biosynthesis; staphyloxanthin biosynthesis; staphyloxanthin from farnesyl diphosphate: step 4/5.</text>
</comment>
<accession>A0A255H0N3</accession>
<keyword evidence="2" id="KW-1003">Cell membrane</keyword>
<keyword evidence="4 11" id="KW-0808">Transferase</keyword>
<dbReference type="AlphaFoldDB" id="A0A255H0N3"/>
<dbReference type="PANTHER" id="PTHR43646">
    <property type="entry name" value="GLYCOSYLTRANSFERASE"/>
    <property type="match status" value="1"/>
</dbReference>
<dbReference type="GO" id="GO:0016757">
    <property type="term" value="F:glycosyltransferase activity"/>
    <property type="evidence" value="ECO:0007669"/>
    <property type="project" value="UniProtKB-KW"/>
</dbReference>
<dbReference type="OrthoDB" id="9777873at2"/>
<proteinExistence type="inferred from homology"/>
<evidence type="ECO:0000256" key="5">
    <source>
        <dbReference type="ARBA" id="ARBA00023136"/>
    </source>
</evidence>
<dbReference type="RefSeq" id="WP_094364125.1">
    <property type="nucleotide sequence ID" value="NZ_NMVQ01000017.1"/>
</dbReference>
<evidence type="ECO:0000256" key="1">
    <source>
        <dbReference type="ARBA" id="ARBA00004236"/>
    </source>
</evidence>
<comment type="subcellular location">
    <subcellularLocation>
        <location evidence="1">Cell membrane</location>
    </subcellularLocation>
</comment>
<evidence type="ECO:0000313" key="12">
    <source>
        <dbReference type="Proteomes" id="UP000216311"/>
    </source>
</evidence>
<dbReference type="PANTHER" id="PTHR43646:SF2">
    <property type="entry name" value="GLYCOSYLTRANSFERASE 2-LIKE DOMAIN-CONTAINING PROTEIN"/>
    <property type="match status" value="1"/>
</dbReference>
<evidence type="ECO:0000259" key="10">
    <source>
        <dbReference type="Pfam" id="PF00535"/>
    </source>
</evidence>
<evidence type="ECO:0000256" key="9">
    <source>
        <dbReference type="ARBA" id="ARBA00040345"/>
    </source>
</evidence>
<comment type="function">
    <text evidence="6">Catalyzes the glycosylation of 4,4'-diaponeurosporenoate, i.e. the esterification of glucose at the C1'' position with the carboxyl group of 4,4'-diaponeurosporenic acid, to form glycosyl-4,4'-diaponeurosporenoate. This is a step in the biosynthesis of staphyloxanthin, an orange pigment present in most staphylococci strains.</text>
</comment>
<evidence type="ECO:0000256" key="7">
    <source>
        <dbReference type="ARBA" id="ARBA00037904"/>
    </source>
</evidence>
<dbReference type="Pfam" id="PF00535">
    <property type="entry name" value="Glycos_transf_2"/>
    <property type="match status" value="1"/>
</dbReference>
<evidence type="ECO:0000256" key="6">
    <source>
        <dbReference type="ARBA" id="ARBA00037281"/>
    </source>
</evidence>
<evidence type="ECO:0000256" key="4">
    <source>
        <dbReference type="ARBA" id="ARBA00022679"/>
    </source>
</evidence>
<evidence type="ECO:0000256" key="3">
    <source>
        <dbReference type="ARBA" id="ARBA00022676"/>
    </source>
</evidence>
<dbReference type="InterPro" id="IPR001173">
    <property type="entry name" value="Glyco_trans_2-like"/>
</dbReference>
<evidence type="ECO:0000256" key="2">
    <source>
        <dbReference type="ARBA" id="ARBA00022475"/>
    </source>
</evidence>
<name>A0A255H0N3_9ACTN</name>
<feature type="domain" description="Glycosyltransferase 2-like" evidence="10">
    <location>
        <begin position="8"/>
        <end position="134"/>
    </location>
</feature>
<evidence type="ECO:0000256" key="8">
    <source>
        <dbReference type="ARBA" id="ARBA00038120"/>
    </source>
</evidence>
<dbReference type="GO" id="GO:0005886">
    <property type="term" value="C:plasma membrane"/>
    <property type="evidence" value="ECO:0007669"/>
    <property type="project" value="UniProtKB-SubCell"/>
</dbReference>
<dbReference type="Proteomes" id="UP000216311">
    <property type="component" value="Unassembled WGS sequence"/>
</dbReference>
<organism evidence="11 12">
    <name type="scientific">Enemella dayhoffiae</name>
    <dbReference type="NCBI Taxonomy" id="2016507"/>
    <lineage>
        <taxon>Bacteria</taxon>
        <taxon>Bacillati</taxon>
        <taxon>Actinomycetota</taxon>
        <taxon>Actinomycetes</taxon>
        <taxon>Propionibacteriales</taxon>
        <taxon>Propionibacteriaceae</taxon>
        <taxon>Enemella</taxon>
    </lineage>
</organism>
<comment type="caution">
    <text evidence="11">The sequence shown here is derived from an EMBL/GenBank/DDBJ whole genome shotgun (WGS) entry which is preliminary data.</text>
</comment>
<keyword evidence="3" id="KW-0328">Glycosyltransferase</keyword>
<evidence type="ECO:0000313" key="11">
    <source>
        <dbReference type="EMBL" id="OYO21257.1"/>
    </source>
</evidence>
<comment type="similarity">
    <text evidence="8">Belongs to the glycosyltransferase 2 family. CrtQ subfamily.</text>
</comment>
<reference evidence="11 12" key="1">
    <citation type="submission" date="2017-07" db="EMBL/GenBank/DDBJ databases">
        <title>Draft whole genome sequences of clinical Proprionibacteriaceae strains.</title>
        <authorList>
            <person name="Bernier A.-M."/>
            <person name="Bernard K."/>
            <person name="Domingo M.-C."/>
        </authorList>
    </citation>
    <scope>NUCLEOTIDE SEQUENCE [LARGE SCALE GENOMIC DNA]</scope>
    <source>
        <strain evidence="11 12">NML 130396</strain>
    </source>
</reference>